<dbReference type="HOGENOM" id="CLU_129483_0_0_1"/>
<reference evidence="1 2" key="1">
    <citation type="journal article" date="2007" name="Nature">
        <title>Evolution of genes and genomes on the Drosophila phylogeny.</title>
        <authorList>
            <consortium name="Drosophila 12 Genomes Consortium"/>
            <person name="Clark A.G."/>
            <person name="Eisen M.B."/>
            <person name="Smith D.R."/>
            <person name="Bergman C.M."/>
            <person name="Oliver B."/>
            <person name="Markow T.A."/>
            <person name="Kaufman T.C."/>
            <person name="Kellis M."/>
            <person name="Gelbart W."/>
            <person name="Iyer V.N."/>
            <person name="Pollard D.A."/>
            <person name="Sackton T.B."/>
            <person name="Larracuente A.M."/>
            <person name="Singh N.D."/>
            <person name="Abad J.P."/>
            <person name="Abt D.N."/>
            <person name="Adryan B."/>
            <person name="Aguade M."/>
            <person name="Akashi H."/>
            <person name="Anderson W.W."/>
            <person name="Aquadro C.F."/>
            <person name="Ardell D.H."/>
            <person name="Arguello R."/>
            <person name="Artieri C.G."/>
            <person name="Barbash D.A."/>
            <person name="Barker D."/>
            <person name="Barsanti P."/>
            <person name="Batterham P."/>
            <person name="Batzoglou S."/>
            <person name="Begun D."/>
            <person name="Bhutkar A."/>
            <person name="Blanco E."/>
            <person name="Bosak S.A."/>
            <person name="Bradley R.K."/>
            <person name="Brand A.D."/>
            <person name="Brent M.R."/>
            <person name="Brooks A.N."/>
            <person name="Brown R.H."/>
            <person name="Butlin R.K."/>
            <person name="Caggese C."/>
            <person name="Calvi B.R."/>
            <person name="Bernardo de Carvalho A."/>
            <person name="Caspi A."/>
            <person name="Castrezana S."/>
            <person name="Celniker S.E."/>
            <person name="Chang J.L."/>
            <person name="Chapple C."/>
            <person name="Chatterji S."/>
            <person name="Chinwalla A."/>
            <person name="Civetta A."/>
            <person name="Clifton S.W."/>
            <person name="Comeron J.M."/>
            <person name="Costello J.C."/>
            <person name="Coyne J.A."/>
            <person name="Daub J."/>
            <person name="David R.G."/>
            <person name="Delcher A.L."/>
            <person name="Delehaunty K."/>
            <person name="Do C.B."/>
            <person name="Ebling H."/>
            <person name="Edwards K."/>
            <person name="Eickbush T."/>
            <person name="Evans J.D."/>
            <person name="Filipski A."/>
            <person name="Findeiss S."/>
            <person name="Freyhult E."/>
            <person name="Fulton L."/>
            <person name="Fulton R."/>
            <person name="Garcia A.C."/>
            <person name="Gardiner A."/>
            <person name="Garfield D.A."/>
            <person name="Garvin B.E."/>
            <person name="Gibson G."/>
            <person name="Gilbert D."/>
            <person name="Gnerre S."/>
            <person name="Godfrey J."/>
            <person name="Good R."/>
            <person name="Gotea V."/>
            <person name="Gravely B."/>
            <person name="Greenberg A.J."/>
            <person name="Griffiths-Jones S."/>
            <person name="Gross S."/>
            <person name="Guigo R."/>
            <person name="Gustafson E.A."/>
            <person name="Haerty W."/>
            <person name="Hahn M.W."/>
            <person name="Halligan D.L."/>
            <person name="Halpern A.L."/>
            <person name="Halter G.M."/>
            <person name="Han M.V."/>
            <person name="Heger A."/>
            <person name="Hillier L."/>
            <person name="Hinrichs A.S."/>
            <person name="Holmes I."/>
            <person name="Hoskins R.A."/>
            <person name="Hubisz M.J."/>
            <person name="Hultmark D."/>
            <person name="Huntley M.A."/>
            <person name="Jaffe D.B."/>
            <person name="Jagadeeshan S."/>
            <person name="Jeck W.R."/>
            <person name="Johnson J."/>
            <person name="Jones C.D."/>
            <person name="Jordan W.C."/>
            <person name="Karpen G.H."/>
            <person name="Kataoka E."/>
            <person name="Keightley P.D."/>
            <person name="Kheradpour P."/>
            <person name="Kirkness E.F."/>
            <person name="Koerich L.B."/>
            <person name="Kristiansen K."/>
            <person name="Kudrna D."/>
            <person name="Kulathinal R.J."/>
            <person name="Kumar S."/>
            <person name="Kwok R."/>
            <person name="Lander E."/>
            <person name="Langley C.H."/>
            <person name="Lapoint R."/>
            <person name="Lazzaro B.P."/>
            <person name="Lee S.J."/>
            <person name="Levesque L."/>
            <person name="Li R."/>
            <person name="Lin C.F."/>
            <person name="Lin M.F."/>
            <person name="Lindblad-Toh K."/>
            <person name="Llopart A."/>
            <person name="Long M."/>
            <person name="Low L."/>
            <person name="Lozovsky E."/>
            <person name="Lu J."/>
            <person name="Luo M."/>
            <person name="Machado C.A."/>
            <person name="Makalowski W."/>
            <person name="Marzo M."/>
            <person name="Matsuda M."/>
            <person name="Matzkin L."/>
            <person name="McAllister B."/>
            <person name="McBride C.S."/>
            <person name="McKernan B."/>
            <person name="McKernan K."/>
            <person name="Mendez-Lago M."/>
            <person name="Minx P."/>
            <person name="Mollenhauer M.U."/>
            <person name="Montooth K."/>
            <person name="Mount S.M."/>
            <person name="Mu X."/>
            <person name="Myers E."/>
            <person name="Negre B."/>
            <person name="Newfeld S."/>
            <person name="Nielsen R."/>
            <person name="Noor M.A."/>
            <person name="O'Grady P."/>
            <person name="Pachter L."/>
            <person name="Papaceit M."/>
            <person name="Parisi M.J."/>
            <person name="Parisi M."/>
            <person name="Parts L."/>
            <person name="Pedersen J.S."/>
            <person name="Pesole G."/>
            <person name="Phillippy A.M."/>
            <person name="Ponting C.P."/>
            <person name="Pop M."/>
            <person name="Porcelli D."/>
            <person name="Powell J.R."/>
            <person name="Prohaska S."/>
            <person name="Pruitt K."/>
            <person name="Puig M."/>
            <person name="Quesneville H."/>
            <person name="Ram K.R."/>
            <person name="Rand D."/>
            <person name="Rasmussen M.D."/>
            <person name="Reed L.K."/>
            <person name="Reenan R."/>
            <person name="Reily A."/>
            <person name="Remington K.A."/>
            <person name="Rieger T.T."/>
            <person name="Ritchie M.G."/>
            <person name="Robin C."/>
            <person name="Rogers Y.H."/>
            <person name="Rohde C."/>
            <person name="Rozas J."/>
            <person name="Rubenfield M.J."/>
            <person name="Ruiz A."/>
            <person name="Russo S."/>
            <person name="Salzberg S.L."/>
            <person name="Sanchez-Gracia A."/>
            <person name="Saranga D.J."/>
            <person name="Sato H."/>
            <person name="Schaeffer S.W."/>
            <person name="Schatz M.C."/>
            <person name="Schlenke T."/>
            <person name="Schwartz R."/>
            <person name="Segarra C."/>
            <person name="Singh R.S."/>
            <person name="Sirot L."/>
            <person name="Sirota M."/>
            <person name="Sisneros N.B."/>
            <person name="Smith C.D."/>
            <person name="Smith T.F."/>
            <person name="Spieth J."/>
            <person name="Stage D.E."/>
            <person name="Stark A."/>
            <person name="Stephan W."/>
            <person name="Strausberg R.L."/>
            <person name="Strempel S."/>
            <person name="Sturgill D."/>
            <person name="Sutton G."/>
            <person name="Sutton G.G."/>
            <person name="Tao W."/>
            <person name="Teichmann S."/>
            <person name="Tobari Y.N."/>
            <person name="Tomimura Y."/>
            <person name="Tsolas J.M."/>
            <person name="Valente V.L."/>
            <person name="Venter E."/>
            <person name="Venter J.C."/>
            <person name="Vicario S."/>
            <person name="Vieira F.G."/>
            <person name="Vilella A.J."/>
            <person name="Villasante A."/>
            <person name="Walenz B."/>
            <person name="Wang J."/>
            <person name="Wasserman M."/>
            <person name="Watts T."/>
            <person name="Wilson D."/>
            <person name="Wilson R.K."/>
            <person name="Wing R.A."/>
            <person name="Wolfner M.F."/>
            <person name="Wong A."/>
            <person name="Wong G.K."/>
            <person name="Wu C.I."/>
            <person name="Wu G."/>
            <person name="Yamamoto D."/>
            <person name="Yang H.P."/>
            <person name="Yang S.P."/>
            <person name="Yorke J.A."/>
            <person name="Yoshida K."/>
            <person name="Zdobnov E."/>
            <person name="Zhang P."/>
            <person name="Zhang Y."/>
            <person name="Zimin A.V."/>
            <person name="Baldwin J."/>
            <person name="Abdouelleil A."/>
            <person name="Abdulkadir J."/>
            <person name="Abebe A."/>
            <person name="Abera B."/>
            <person name="Abreu J."/>
            <person name="Acer S.C."/>
            <person name="Aftuck L."/>
            <person name="Alexander A."/>
            <person name="An P."/>
            <person name="Anderson E."/>
            <person name="Anderson S."/>
            <person name="Arachi H."/>
            <person name="Azer M."/>
            <person name="Bachantsang P."/>
            <person name="Barry A."/>
            <person name="Bayul T."/>
            <person name="Berlin A."/>
            <person name="Bessette D."/>
            <person name="Bloom T."/>
            <person name="Blye J."/>
            <person name="Boguslavskiy L."/>
            <person name="Bonnet C."/>
            <person name="Boukhgalter B."/>
            <person name="Bourzgui I."/>
            <person name="Brown A."/>
            <person name="Cahill P."/>
            <person name="Channer S."/>
            <person name="Cheshatsang Y."/>
            <person name="Chuda L."/>
            <person name="Citroen M."/>
            <person name="Collymore A."/>
            <person name="Cooke P."/>
            <person name="Costello M."/>
            <person name="D'Aco K."/>
            <person name="Daza R."/>
            <person name="De Haan G."/>
            <person name="DeGray S."/>
            <person name="DeMaso C."/>
            <person name="Dhargay N."/>
            <person name="Dooley K."/>
            <person name="Dooley E."/>
            <person name="Doricent M."/>
            <person name="Dorje P."/>
            <person name="Dorjee K."/>
            <person name="Dupes A."/>
            <person name="Elong R."/>
            <person name="Falk J."/>
            <person name="Farina A."/>
            <person name="Faro S."/>
            <person name="Ferguson D."/>
            <person name="Fisher S."/>
            <person name="Foley C.D."/>
            <person name="Franke A."/>
            <person name="Friedrich D."/>
            <person name="Gadbois L."/>
            <person name="Gearin G."/>
            <person name="Gearin C.R."/>
            <person name="Giannoukos G."/>
            <person name="Goode T."/>
            <person name="Graham J."/>
            <person name="Grandbois E."/>
            <person name="Grewal S."/>
            <person name="Gyaltsen K."/>
            <person name="Hafez N."/>
            <person name="Hagos B."/>
            <person name="Hall J."/>
            <person name="Henson C."/>
            <person name="Hollinger A."/>
            <person name="Honan T."/>
            <person name="Huard M.D."/>
            <person name="Hughes L."/>
            <person name="Hurhula B."/>
            <person name="Husby M.E."/>
            <person name="Kamat A."/>
            <person name="Kanga B."/>
            <person name="Kashin S."/>
            <person name="Khazanovich D."/>
            <person name="Kisner P."/>
            <person name="Lance K."/>
            <person name="Lara M."/>
            <person name="Lee W."/>
            <person name="Lennon N."/>
            <person name="Letendre F."/>
            <person name="LeVine R."/>
            <person name="Lipovsky A."/>
            <person name="Liu X."/>
            <person name="Liu J."/>
            <person name="Liu S."/>
            <person name="Lokyitsang T."/>
            <person name="Lokyitsang Y."/>
            <person name="Lubonja R."/>
            <person name="Lui A."/>
            <person name="MacDonald P."/>
            <person name="Magnisalis V."/>
            <person name="Maru K."/>
            <person name="Matthews C."/>
            <person name="McCusker W."/>
            <person name="McDonough S."/>
            <person name="Mehta T."/>
            <person name="Meldrim J."/>
            <person name="Meneus L."/>
            <person name="Mihai O."/>
            <person name="Mihalev A."/>
            <person name="Mihova T."/>
            <person name="Mittelman R."/>
            <person name="Mlenga V."/>
            <person name="Montmayeur A."/>
            <person name="Mulrain L."/>
            <person name="Navidi A."/>
            <person name="Naylor J."/>
            <person name="Negash T."/>
            <person name="Nguyen T."/>
            <person name="Nguyen N."/>
            <person name="Nicol R."/>
            <person name="Norbu C."/>
            <person name="Norbu N."/>
            <person name="Novod N."/>
            <person name="O'Neill B."/>
            <person name="Osman S."/>
            <person name="Markiewicz E."/>
            <person name="Oyono O.L."/>
            <person name="Patti C."/>
            <person name="Phunkhang P."/>
            <person name="Pierre F."/>
            <person name="Priest M."/>
            <person name="Raghuraman S."/>
            <person name="Rege F."/>
            <person name="Reyes R."/>
            <person name="Rise C."/>
            <person name="Rogov P."/>
            <person name="Ross K."/>
            <person name="Ryan E."/>
            <person name="Settipalli S."/>
            <person name="Shea T."/>
            <person name="Sherpa N."/>
            <person name="Shi L."/>
            <person name="Shih D."/>
            <person name="Sparrow T."/>
            <person name="Spaulding J."/>
            <person name="Stalker J."/>
            <person name="Stange-Thomann N."/>
            <person name="Stavropoulos S."/>
            <person name="Stone C."/>
            <person name="Strader C."/>
            <person name="Tesfaye S."/>
            <person name="Thomson T."/>
            <person name="Thoulutsang Y."/>
            <person name="Thoulutsang D."/>
            <person name="Topham K."/>
            <person name="Topping I."/>
            <person name="Tsamla T."/>
            <person name="Vassiliev H."/>
            <person name="Vo A."/>
            <person name="Wangchuk T."/>
            <person name="Wangdi T."/>
            <person name="Weiand M."/>
            <person name="Wilkinson J."/>
            <person name="Wilson A."/>
            <person name="Yadav S."/>
            <person name="Young G."/>
            <person name="Yu Q."/>
            <person name="Zembek L."/>
            <person name="Zhong D."/>
            <person name="Zimmer A."/>
            <person name="Zwirko Z."/>
            <person name="Jaffe D.B."/>
            <person name="Alvarez P."/>
            <person name="Brockman W."/>
            <person name="Butler J."/>
            <person name="Chin C."/>
            <person name="Gnerre S."/>
            <person name="Grabherr M."/>
            <person name="Kleber M."/>
            <person name="Mauceli E."/>
            <person name="MacCallum I."/>
        </authorList>
    </citation>
    <scope>NUCLEOTIDE SEQUENCE [LARGE SCALE GENOMIC DNA]</scope>
    <source>
        <strain evidence="2">Tucson 14024-0371.13</strain>
    </source>
</reference>
<dbReference type="Proteomes" id="UP000007801">
    <property type="component" value="Unassembled WGS sequence"/>
</dbReference>
<dbReference type="Pfam" id="PF06477">
    <property type="entry name" value="DUF1091"/>
    <property type="match status" value="1"/>
</dbReference>
<gene>
    <name evidence="1" type="primary">Dana\GF23316</name>
    <name evidence="1" type="synonym">dana_GLEANR_797</name>
    <name evidence="1" type="ORF">GF23316</name>
</gene>
<organism evidence="1 2">
    <name type="scientific">Drosophila ananassae</name>
    <name type="common">Fruit fly</name>
    <dbReference type="NCBI Taxonomy" id="7217"/>
    <lineage>
        <taxon>Eukaryota</taxon>
        <taxon>Metazoa</taxon>
        <taxon>Ecdysozoa</taxon>
        <taxon>Arthropoda</taxon>
        <taxon>Hexapoda</taxon>
        <taxon>Insecta</taxon>
        <taxon>Pterygota</taxon>
        <taxon>Neoptera</taxon>
        <taxon>Endopterygota</taxon>
        <taxon>Diptera</taxon>
        <taxon>Brachycera</taxon>
        <taxon>Muscomorpha</taxon>
        <taxon>Ephydroidea</taxon>
        <taxon>Drosophilidae</taxon>
        <taxon>Drosophila</taxon>
        <taxon>Sophophora</taxon>
    </lineage>
</organism>
<dbReference type="OMA" id="EKFECKV"/>
<proteinExistence type="predicted"/>
<evidence type="ECO:0000313" key="2">
    <source>
        <dbReference type="Proteomes" id="UP000007801"/>
    </source>
</evidence>
<dbReference type="GeneID" id="6505958"/>
<dbReference type="KEGG" id="dan:6505958"/>
<dbReference type="OrthoDB" id="7837946at2759"/>
<dbReference type="PANTHER" id="PTHR20898:SF0">
    <property type="entry name" value="DAEDALUS ON 3-RELATED"/>
    <property type="match status" value="1"/>
</dbReference>
<dbReference type="eggNOG" id="ENOG502TB74">
    <property type="taxonomic scope" value="Eukaryota"/>
</dbReference>
<dbReference type="AlphaFoldDB" id="B3MVC6"/>
<protein>
    <submittedName>
        <fullName evidence="1">Uncharacterized protein</fullName>
    </submittedName>
</protein>
<dbReference type="PANTHER" id="PTHR20898">
    <property type="entry name" value="DAEDALUS ON 3-RELATED-RELATED"/>
    <property type="match status" value="1"/>
</dbReference>
<name>B3MVC6_DROAN</name>
<sequence>MEERNYRIVIDDVNISNVDPEVFLRFDCQVEQINNRSYYDSTRIFKYDVNDIWVHAELAFWKLNNQKLKILDVKFDVCNFLNNIQKNRFLNIFVKNIKAHSNTDLKCPFRANVSHTVEKMFFDEKDFPTNVPLGKFRNIIEFLMNQRMSARLVIKGRIVPN</sequence>
<keyword evidence="2" id="KW-1185">Reference proteome</keyword>
<evidence type="ECO:0000313" key="1">
    <source>
        <dbReference type="EMBL" id="EDV33191.1"/>
    </source>
</evidence>
<dbReference type="PhylomeDB" id="B3MVC6"/>
<accession>B3MVC6</accession>
<dbReference type="InParanoid" id="B3MVC6"/>
<dbReference type="SMART" id="SM00697">
    <property type="entry name" value="DM8"/>
    <property type="match status" value="1"/>
</dbReference>
<dbReference type="InterPro" id="IPR010512">
    <property type="entry name" value="DUF1091"/>
</dbReference>
<dbReference type="EMBL" id="CH902624">
    <property type="protein sequence ID" value="EDV33191.1"/>
    <property type="molecule type" value="Genomic_DNA"/>
</dbReference>